<proteinExistence type="predicted"/>
<dbReference type="InterPro" id="IPR003406">
    <property type="entry name" value="Glyco_trans_14"/>
</dbReference>
<dbReference type="InterPro" id="IPR043538">
    <property type="entry name" value="XYLT"/>
</dbReference>
<keyword evidence="11" id="KW-0472">Membrane</keyword>
<evidence type="ECO:0000256" key="2">
    <source>
        <dbReference type="ARBA" id="ARBA00004648"/>
    </source>
</evidence>
<evidence type="ECO:0000256" key="13">
    <source>
        <dbReference type="ARBA" id="ARBA00023180"/>
    </source>
</evidence>
<keyword evidence="7" id="KW-0256">Endoplasmic reticulum</keyword>
<evidence type="ECO:0000256" key="14">
    <source>
        <dbReference type="ARBA" id="ARBA00042865"/>
    </source>
</evidence>
<evidence type="ECO:0000256" key="3">
    <source>
        <dbReference type="ARBA" id="ARBA00022676"/>
    </source>
</evidence>
<evidence type="ECO:0000256" key="7">
    <source>
        <dbReference type="ARBA" id="ARBA00022824"/>
    </source>
</evidence>
<dbReference type="PANTHER" id="PTHR46025:SF3">
    <property type="entry name" value="XYLOSYLTRANSFERASE OXT"/>
    <property type="match status" value="1"/>
</dbReference>
<evidence type="ECO:0000256" key="12">
    <source>
        <dbReference type="ARBA" id="ARBA00023157"/>
    </source>
</evidence>
<evidence type="ECO:0000256" key="8">
    <source>
        <dbReference type="ARBA" id="ARBA00022968"/>
    </source>
</evidence>
<keyword evidence="13" id="KW-0325">Glycoprotein</keyword>
<keyword evidence="16" id="KW-1185">Reference proteome</keyword>
<keyword evidence="3" id="KW-0328">Glycosyltransferase</keyword>
<gene>
    <name evidence="15" type="ORF">I2I05_03755</name>
</gene>
<evidence type="ECO:0000256" key="4">
    <source>
        <dbReference type="ARBA" id="ARBA00022679"/>
    </source>
</evidence>
<name>A0ABS0IDU5_9BACT</name>
<keyword evidence="10" id="KW-0333">Golgi apparatus</keyword>
<keyword evidence="9" id="KW-1133">Transmembrane helix</keyword>
<keyword evidence="4" id="KW-0808">Transferase</keyword>
<accession>A0ABS0IDU5</accession>
<dbReference type="EMBL" id="JADQDQ010000002">
    <property type="protein sequence ID" value="MBF9236503.1"/>
    <property type="molecule type" value="Genomic_DNA"/>
</dbReference>
<dbReference type="Pfam" id="PF02485">
    <property type="entry name" value="Branch"/>
    <property type="match status" value="1"/>
</dbReference>
<evidence type="ECO:0000256" key="10">
    <source>
        <dbReference type="ARBA" id="ARBA00023034"/>
    </source>
</evidence>
<evidence type="ECO:0000256" key="1">
    <source>
        <dbReference type="ARBA" id="ARBA00004323"/>
    </source>
</evidence>
<keyword evidence="6" id="KW-0479">Metal-binding</keyword>
<keyword evidence="8" id="KW-0735">Signal-anchor</keyword>
<evidence type="ECO:0000256" key="6">
    <source>
        <dbReference type="ARBA" id="ARBA00022723"/>
    </source>
</evidence>
<evidence type="ECO:0000256" key="11">
    <source>
        <dbReference type="ARBA" id="ARBA00023136"/>
    </source>
</evidence>
<reference evidence="15 16" key="1">
    <citation type="submission" date="2020-11" db="EMBL/GenBank/DDBJ databases">
        <authorList>
            <person name="Kim M.K."/>
        </authorList>
    </citation>
    <scope>NUCLEOTIDE SEQUENCE [LARGE SCALE GENOMIC DNA]</scope>
    <source>
        <strain evidence="15 16">BT683</strain>
    </source>
</reference>
<protein>
    <recommendedName>
        <fullName evidence="14">Peptide O-xylosyltransferase</fullName>
    </recommendedName>
</protein>
<dbReference type="Proteomes" id="UP000597617">
    <property type="component" value="Unassembled WGS sequence"/>
</dbReference>
<evidence type="ECO:0000256" key="9">
    <source>
        <dbReference type="ARBA" id="ARBA00022989"/>
    </source>
</evidence>
<evidence type="ECO:0000313" key="16">
    <source>
        <dbReference type="Proteomes" id="UP000597617"/>
    </source>
</evidence>
<evidence type="ECO:0000256" key="5">
    <source>
        <dbReference type="ARBA" id="ARBA00022692"/>
    </source>
</evidence>
<keyword evidence="12" id="KW-1015">Disulfide bond</keyword>
<sequence length="285" mass="32957">MVHKNAGQVERLINALSHEQFDFYIHLDAKVDRQQFEYLARMPRVRFIAQRQVVRWAAFSFVEATVESLREILASGIRYDFINLLSGQDYPIKPADSIYRFFARHVGATFLSYEPQQGSAWWGHAITRIEQYHLIYFDFKFQYRLQQLVNLVLPKRTFPLPYTLYGGSCGSWWTMGVDCAAYLVNFLDSHAALRRFSRFTWGSDEFLVSTILLNSPLKDNIINNNYRYIDWSGGGANPKILTVADASKLAQSPNLFARKFDTAKDAEILNIIDHTMNHTQPRVPA</sequence>
<dbReference type="PANTHER" id="PTHR46025">
    <property type="entry name" value="XYLOSYLTRANSFERASE OXT"/>
    <property type="match status" value="1"/>
</dbReference>
<evidence type="ECO:0000313" key="15">
    <source>
        <dbReference type="EMBL" id="MBF9236503.1"/>
    </source>
</evidence>
<comment type="subcellular location">
    <subcellularLocation>
        <location evidence="2">Endoplasmic reticulum membrane</location>
        <topology evidence="2">Single-pass type II membrane protein</topology>
    </subcellularLocation>
    <subcellularLocation>
        <location evidence="1">Golgi apparatus membrane</location>
        <topology evidence="1">Single-pass type II membrane protein</topology>
    </subcellularLocation>
</comment>
<comment type="caution">
    <text evidence="15">The sequence shown here is derived from an EMBL/GenBank/DDBJ whole genome shotgun (WGS) entry which is preliminary data.</text>
</comment>
<keyword evidence="5" id="KW-0812">Transmembrane</keyword>
<organism evidence="15 16">
    <name type="scientific">Hymenobacter jeongseonensis</name>
    <dbReference type="NCBI Taxonomy" id="2791027"/>
    <lineage>
        <taxon>Bacteria</taxon>
        <taxon>Pseudomonadati</taxon>
        <taxon>Bacteroidota</taxon>
        <taxon>Cytophagia</taxon>
        <taxon>Cytophagales</taxon>
        <taxon>Hymenobacteraceae</taxon>
        <taxon>Hymenobacter</taxon>
    </lineage>
</organism>